<gene>
    <name evidence="8" type="ORF">BJG266_LOCUS49137</name>
    <name evidence="9" type="ORF">QVE165_LOCUS66218</name>
</gene>
<keyword evidence="3 6" id="KW-0812">Transmembrane</keyword>
<feature type="non-terminal residue" evidence="8">
    <location>
        <position position="1"/>
    </location>
</feature>
<keyword evidence="5 6" id="KW-0472">Membrane</keyword>
<proteinExistence type="predicted"/>
<dbReference type="InterPro" id="IPR013525">
    <property type="entry name" value="ABC2_TM"/>
</dbReference>
<evidence type="ECO:0000259" key="7">
    <source>
        <dbReference type="Pfam" id="PF01061"/>
    </source>
</evidence>
<keyword evidence="10" id="KW-1185">Reference proteome</keyword>
<comment type="subcellular location">
    <subcellularLocation>
        <location evidence="1">Membrane</location>
        <topology evidence="1">Multi-pass membrane protein</topology>
    </subcellularLocation>
</comment>
<evidence type="ECO:0000256" key="3">
    <source>
        <dbReference type="ARBA" id="ARBA00022692"/>
    </source>
</evidence>
<evidence type="ECO:0000313" key="10">
    <source>
        <dbReference type="Proteomes" id="UP000663832"/>
    </source>
</evidence>
<sequence>VSLIIVVFIFVLMMVFSGFLIDLNSIFSFLRWIQWLSAFRYATNLLTINEFRNLTFCLSNNTQICPITGEEILKQRDITYTNNWDIWKNLLALSIMIIMFLSIAFIQLIRMKKVK</sequence>
<reference evidence="8" key="1">
    <citation type="submission" date="2021-02" db="EMBL/GenBank/DDBJ databases">
        <authorList>
            <person name="Nowell W R."/>
        </authorList>
    </citation>
    <scope>NUCLEOTIDE SEQUENCE</scope>
</reference>
<dbReference type="Proteomes" id="UP000663877">
    <property type="component" value="Unassembled WGS sequence"/>
</dbReference>
<dbReference type="EMBL" id="CAJNOM010007577">
    <property type="protein sequence ID" value="CAF1676109.1"/>
    <property type="molecule type" value="Genomic_DNA"/>
</dbReference>
<name>A0A815ZLD6_9BILA</name>
<dbReference type="Proteomes" id="UP000663832">
    <property type="component" value="Unassembled WGS sequence"/>
</dbReference>
<dbReference type="EMBL" id="CAJNOI010007146">
    <property type="protein sequence ID" value="CAF1585677.1"/>
    <property type="molecule type" value="Genomic_DNA"/>
</dbReference>
<evidence type="ECO:0000256" key="2">
    <source>
        <dbReference type="ARBA" id="ARBA00022448"/>
    </source>
</evidence>
<accession>A0A815ZLD6</accession>
<evidence type="ECO:0000313" key="11">
    <source>
        <dbReference type="Proteomes" id="UP000663877"/>
    </source>
</evidence>
<evidence type="ECO:0000256" key="5">
    <source>
        <dbReference type="ARBA" id="ARBA00023136"/>
    </source>
</evidence>
<evidence type="ECO:0000256" key="4">
    <source>
        <dbReference type="ARBA" id="ARBA00022989"/>
    </source>
</evidence>
<evidence type="ECO:0000313" key="8">
    <source>
        <dbReference type="EMBL" id="CAF1585677.1"/>
    </source>
</evidence>
<keyword evidence="4 6" id="KW-1133">Transmembrane helix</keyword>
<feature type="transmembrane region" description="Helical" evidence="6">
    <location>
        <begin position="90"/>
        <end position="109"/>
    </location>
</feature>
<dbReference type="GO" id="GO:0016020">
    <property type="term" value="C:membrane"/>
    <property type="evidence" value="ECO:0007669"/>
    <property type="project" value="UniProtKB-SubCell"/>
</dbReference>
<comment type="caution">
    <text evidence="8">The sequence shown here is derived from an EMBL/GenBank/DDBJ whole genome shotgun (WGS) entry which is preliminary data.</text>
</comment>
<feature type="transmembrane region" description="Helical" evidence="6">
    <location>
        <begin position="7"/>
        <end position="30"/>
    </location>
</feature>
<evidence type="ECO:0000313" key="9">
    <source>
        <dbReference type="EMBL" id="CAF1676109.1"/>
    </source>
</evidence>
<organism evidence="8 11">
    <name type="scientific">Adineta steineri</name>
    <dbReference type="NCBI Taxonomy" id="433720"/>
    <lineage>
        <taxon>Eukaryota</taxon>
        <taxon>Metazoa</taxon>
        <taxon>Spiralia</taxon>
        <taxon>Gnathifera</taxon>
        <taxon>Rotifera</taxon>
        <taxon>Eurotatoria</taxon>
        <taxon>Bdelloidea</taxon>
        <taxon>Adinetida</taxon>
        <taxon>Adinetidae</taxon>
        <taxon>Adineta</taxon>
    </lineage>
</organism>
<dbReference type="AlphaFoldDB" id="A0A815ZLD6"/>
<keyword evidence="2" id="KW-0813">Transport</keyword>
<feature type="domain" description="ABC-2 type transporter transmembrane" evidence="7">
    <location>
        <begin position="4"/>
        <end position="51"/>
    </location>
</feature>
<protein>
    <recommendedName>
        <fullName evidence="7">ABC-2 type transporter transmembrane domain-containing protein</fullName>
    </recommendedName>
</protein>
<evidence type="ECO:0000256" key="1">
    <source>
        <dbReference type="ARBA" id="ARBA00004141"/>
    </source>
</evidence>
<dbReference type="GO" id="GO:0140359">
    <property type="term" value="F:ABC-type transporter activity"/>
    <property type="evidence" value="ECO:0007669"/>
    <property type="project" value="InterPro"/>
</dbReference>
<dbReference type="Pfam" id="PF01061">
    <property type="entry name" value="ABC2_membrane"/>
    <property type="match status" value="1"/>
</dbReference>
<evidence type="ECO:0000256" key="6">
    <source>
        <dbReference type="SAM" id="Phobius"/>
    </source>
</evidence>
<dbReference type="PANTHER" id="PTHR19241">
    <property type="entry name" value="ATP-BINDING CASSETTE TRANSPORTER"/>
    <property type="match status" value="1"/>
</dbReference>
<dbReference type="OrthoDB" id="66620at2759"/>